<dbReference type="AlphaFoldDB" id="A0A1C5I6V5"/>
<dbReference type="InterPro" id="IPR000794">
    <property type="entry name" value="Beta-ketoacyl_synthase"/>
</dbReference>
<evidence type="ECO:0000259" key="4">
    <source>
        <dbReference type="PROSITE" id="PS52004"/>
    </source>
</evidence>
<dbReference type="FunFam" id="3.40.47.10:FF:000018">
    <property type="entry name" value="3-oxoacyl-[acyl-carrier-protein] synthase 2"/>
    <property type="match status" value="1"/>
</dbReference>
<sequence length="416" mass="42364">MTGRIRVAVTGVGVRTPAGNDVKELIDRLAEGRSTAATVPAFVAHDLAVTFACRVPEFDHTPYVTLRELRQLDRTTYLAVAAATDAVAAAGLKPLPDPEQVGVSVGVGAGGLVAAEELVGEYGDRPTRVPAYTVPRMMANAAAARVAIRIGARGPALTYVLACASGAAAIGEAMQKIRCGELAVVVAGGSEAPISPVAVSSFARMRAMSERNDAPEAASRPFDAARDGFVMGEGAAFLVLENWTHARSRGAEILGELLGYGANSDAHHIVAPRPDGAVAANCMRRALTDAGLTPPQVGHVNAHGTSTPHNDLAEALAIVDCFGSDGPPVTASKGVLGHSLGAAGAVEAVVTLLSAVSGAVPPVANFVRGDETTELIDVVSGGPRLITPKPALSNSFAFGGHNVSLVFAPAADGEGR</sequence>
<evidence type="ECO:0000256" key="3">
    <source>
        <dbReference type="RuleBase" id="RU003694"/>
    </source>
</evidence>
<dbReference type="SMART" id="SM00825">
    <property type="entry name" value="PKS_KS"/>
    <property type="match status" value="1"/>
</dbReference>
<proteinExistence type="inferred from homology"/>
<evidence type="ECO:0000256" key="2">
    <source>
        <dbReference type="ARBA" id="ARBA00022679"/>
    </source>
</evidence>
<organism evidence="5 6">
    <name type="scientific">Micromonospora halophytica</name>
    <dbReference type="NCBI Taxonomy" id="47864"/>
    <lineage>
        <taxon>Bacteria</taxon>
        <taxon>Bacillati</taxon>
        <taxon>Actinomycetota</taxon>
        <taxon>Actinomycetes</taxon>
        <taxon>Micromonosporales</taxon>
        <taxon>Micromonosporaceae</taxon>
        <taxon>Micromonospora</taxon>
    </lineage>
</organism>
<dbReference type="STRING" id="47864.GA0070560_108119"/>
<dbReference type="InterPro" id="IPR014031">
    <property type="entry name" value="Ketoacyl_synth_C"/>
</dbReference>
<evidence type="ECO:0000313" key="6">
    <source>
        <dbReference type="Proteomes" id="UP000199408"/>
    </source>
</evidence>
<dbReference type="Pfam" id="PF02801">
    <property type="entry name" value="Ketoacyl-synt_C"/>
    <property type="match status" value="1"/>
</dbReference>
<dbReference type="GO" id="GO:0006633">
    <property type="term" value="P:fatty acid biosynthetic process"/>
    <property type="evidence" value="ECO:0007669"/>
    <property type="project" value="TreeGrafter"/>
</dbReference>
<dbReference type="GO" id="GO:0004315">
    <property type="term" value="F:3-oxoacyl-[acyl-carrier-protein] synthase activity"/>
    <property type="evidence" value="ECO:0007669"/>
    <property type="project" value="TreeGrafter"/>
</dbReference>
<dbReference type="InterPro" id="IPR014030">
    <property type="entry name" value="Ketoacyl_synth_N"/>
</dbReference>
<gene>
    <name evidence="5" type="ORF">GA0070560_108119</name>
</gene>
<name>A0A1C5I6V5_9ACTN</name>
<evidence type="ECO:0000313" key="5">
    <source>
        <dbReference type="EMBL" id="SCG53937.1"/>
    </source>
</evidence>
<dbReference type="PANTHER" id="PTHR11712">
    <property type="entry name" value="POLYKETIDE SYNTHASE-RELATED"/>
    <property type="match status" value="1"/>
</dbReference>
<dbReference type="Pfam" id="PF00109">
    <property type="entry name" value="ketoacyl-synt"/>
    <property type="match status" value="1"/>
</dbReference>
<accession>A0A1C5I6V5</accession>
<keyword evidence="2 3" id="KW-0808">Transferase</keyword>
<dbReference type="Proteomes" id="UP000199408">
    <property type="component" value="Unassembled WGS sequence"/>
</dbReference>
<dbReference type="SUPFAM" id="SSF53901">
    <property type="entry name" value="Thiolase-like"/>
    <property type="match status" value="2"/>
</dbReference>
<dbReference type="PROSITE" id="PS52004">
    <property type="entry name" value="KS3_2"/>
    <property type="match status" value="1"/>
</dbReference>
<dbReference type="RefSeq" id="WP_170839391.1">
    <property type="nucleotide sequence ID" value="NZ_FMDN01000008.1"/>
</dbReference>
<protein>
    <submittedName>
        <fullName evidence="5">3-oxoacyl-[acyl-carrier-protein] synthase II</fullName>
    </submittedName>
</protein>
<dbReference type="Gene3D" id="3.40.47.10">
    <property type="match status" value="2"/>
</dbReference>
<dbReference type="EMBL" id="FMDN01000008">
    <property type="protein sequence ID" value="SCG53937.1"/>
    <property type="molecule type" value="Genomic_DNA"/>
</dbReference>
<reference evidence="6" key="1">
    <citation type="submission" date="2016-06" db="EMBL/GenBank/DDBJ databases">
        <authorList>
            <person name="Varghese N."/>
        </authorList>
    </citation>
    <scope>NUCLEOTIDE SEQUENCE [LARGE SCALE GENOMIC DNA]</scope>
    <source>
        <strain evidence="6">DSM 43171</strain>
    </source>
</reference>
<keyword evidence="6" id="KW-1185">Reference proteome</keyword>
<dbReference type="InterPro" id="IPR020841">
    <property type="entry name" value="PKS_Beta-ketoAc_synthase_dom"/>
</dbReference>
<dbReference type="NCBIfam" id="NF005589">
    <property type="entry name" value="PRK07314.1"/>
    <property type="match status" value="1"/>
</dbReference>
<dbReference type="InterPro" id="IPR016039">
    <property type="entry name" value="Thiolase-like"/>
</dbReference>
<feature type="domain" description="Ketosynthase family 3 (KS3)" evidence="4">
    <location>
        <begin position="4"/>
        <end position="409"/>
    </location>
</feature>
<dbReference type="PANTHER" id="PTHR11712:SF347">
    <property type="entry name" value="BETA KETOACYL-ACYL CARRIER PROTEIN SYNTHASE"/>
    <property type="match status" value="1"/>
</dbReference>
<comment type="similarity">
    <text evidence="1 3">Belongs to the thiolase-like superfamily. Beta-ketoacyl-ACP synthases family.</text>
</comment>
<evidence type="ECO:0000256" key="1">
    <source>
        <dbReference type="ARBA" id="ARBA00008467"/>
    </source>
</evidence>
<dbReference type="CDD" id="cd00834">
    <property type="entry name" value="KAS_I_II"/>
    <property type="match status" value="1"/>
</dbReference>